<dbReference type="RefSeq" id="WP_133234226.1">
    <property type="nucleotide sequence ID" value="NZ_SOZE01000025.1"/>
</dbReference>
<feature type="chain" id="PRO_5021320598" evidence="1">
    <location>
        <begin position="20"/>
        <end position="146"/>
    </location>
</feature>
<sequence length="146" mass="17162">MKARLVTLIAVLFSLYAQAQNDLKAKYPKTYKAIFTTINNLPETQEFLKSAKVSEPEVYVDGPSPSWRNYWWVKVGTGNFGMLRATYQLFVDPKTLHVYYLDDYDNGNGLNFKLITLQQWRKWRTTKAWKKTHRYKNGELVTQADR</sequence>
<evidence type="ECO:0000313" key="3">
    <source>
        <dbReference type="Proteomes" id="UP000297540"/>
    </source>
</evidence>
<comment type="caution">
    <text evidence="2">The sequence shown here is derived from an EMBL/GenBank/DDBJ whole genome shotgun (WGS) entry which is preliminary data.</text>
</comment>
<accession>A0A4Y8S8V5</accession>
<protein>
    <submittedName>
        <fullName evidence="2">Uncharacterized protein</fullName>
    </submittedName>
</protein>
<dbReference type="OrthoDB" id="798628at2"/>
<keyword evidence="3" id="KW-1185">Reference proteome</keyword>
<evidence type="ECO:0000313" key="2">
    <source>
        <dbReference type="EMBL" id="TFF34947.1"/>
    </source>
</evidence>
<name>A0A4Y8S8V5_9SPHI</name>
<dbReference type="AlphaFoldDB" id="A0A4Y8S8V5"/>
<proteinExistence type="predicted"/>
<feature type="signal peptide" evidence="1">
    <location>
        <begin position="1"/>
        <end position="19"/>
    </location>
</feature>
<gene>
    <name evidence="2" type="ORF">E2R66_20470</name>
</gene>
<organism evidence="2 3">
    <name type="scientific">Mucilaginibacter psychrotolerans</name>
    <dbReference type="NCBI Taxonomy" id="1524096"/>
    <lineage>
        <taxon>Bacteria</taxon>
        <taxon>Pseudomonadati</taxon>
        <taxon>Bacteroidota</taxon>
        <taxon>Sphingobacteriia</taxon>
        <taxon>Sphingobacteriales</taxon>
        <taxon>Sphingobacteriaceae</taxon>
        <taxon>Mucilaginibacter</taxon>
    </lineage>
</organism>
<reference evidence="2 3" key="1">
    <citation type="journal article" date="2017" name="Int. J. Syst. Evol. Microbiol.">
        <title>Mucilaginibacterpsychrotolerans sp. nov., isolated from peatlands.</title>
        <authorList>
            <person name="Deng Y."/>
            <person name="Shen L."/>
            <person name="Xu B."/>
            <person name="Liu Y."/>
            <person name="Gu Z."/>
            <person name="Liu H."/>
            <person name="Zhou Y."/>
        </authorList>
    </citation>
    <scope>NUCLEOTIDE SEQUENCE [LARGE SCALE GENOMIC DNA]</scope>
    <source>
        <strain evidence="2 3">NH7-4</strain>
    </source>
</reference>
<dbReference type="Proteomes" id="UP000297540">
    <property type="component" value="Unassembled WGS sequence"/>
</dbReference>
<keyword evidence="1" id="KW-0732">Signal</keyword>
<dbReference type="EMBL" id="SOZE01000025">
    <property type="protein sequence ID" value="TFF34947.1"/>
    <property type="molecule type" value="Genomic_DNA"/>
</dbReference>
<evidence type="ECO:0000256" key="1">
    <source>
        <dbReference type="SAM" id="SignalP"/>
    </source>
</evidence>